<organism evidence="1 2">
    <name type="scientific">Defluviitalea raffinosedens</name>
    <dbReference type="NCBI Taxonomy" id="1450156"/>
    <lineage>
        <taxon>Bacteria</taxon>
        <taxon>Bacillati</taxon>
        <taxon>Bacillota</taxon>
        <taxon>Clostridia</taxon>
        <taxon>Lachnospirales</taxon>
        <taxon>Defluviitaleaceae</taxon>
        <taxon>Defluviitalea</taxon>
    </lineage>
</organism>
<dbReference type="Proteomes" id="UP000483018">
    <property type="component" value="Unassembled WGS sequence"/>
</dbReference>
<name>A0A7C8LD26_9FIRM</name>
<evidence type="ECO:0000313" key="1">
    <source>
        <dbReference type="EMBL" id="KAE9635425.1"/>
    </source>
</evidence>
<reference evidence="1 2" key="1">
    <citation type="submission" date="2019-12" db="EMBL/GenBank/DDBJ databases">
        <title>Defluviitalea raffinosedens, isolated from a biogas fermenter, genome sequencing and characterization.</title>
        <authorList>
            <person name="Rettenmaier R."/>
            <person name="Schneider M."/>
            <person name="Neuhaus K."/>
            <person name="Liebl W."/>
            <person name="Zverlov V."/>
        </authorList>
    </citation>
    <scope>NUCLEOTIDE SEQUENCE [LARGE SCALE GENOMIC DNA]</scope>
    <source>
        <strain evidence="1 2">249c-K6</strain>
    </source>
</reference>
<accession>A0A7C8LD26</accession>
<keyword evidence="2" id="KW-1185">Reference proteome</keyword>
<protein>
    <submittedName>
        <fullName evidence="1">Uncharacterized protein</fullName>
    </submittedName>
</protein>
<comment type="caution">
    <text evidence="1">The sequence shown here is derived from an EMBL/GenBank/DDBJ whole genome shotgun (WGS) entry which is preliminary data.</text>
</comment>
<proteinExistence type="predicted"/>
<dbReference type="OrthoDB" id="9922185at2"/>
<evidence type="ECO:0000313" key="2">
    <source>
        <dbReference type="Proteomes" id="UP000483018"/>
    </source>
</evidence>
<dbReference type="EMBL" id="WSLF01000003">
    <property type="protein sequence ID" value="KAE9635425.1"/>
    <property type="molecule type" value="Genomic_DNA"/>
</dbReference>
<dbReference type="AlphaFoldDB" id="A0A7C8LD26"/>
<dbReference type="RefSeq" id="WP_158739673.1">
    <property type="nucleotide sequence ID" value="NZ_JAFBEP010000001.1"/>
</dbReference>
<sequence length="170" mass="19285">MSNNQLLQNLGGVLGTNIDLQQDLNEIREMIRNKFKEKYINKIESLIQGNRIQAQENPTKEIALLQAIKPFINPDIHVQIDKCIDVMNTYRTFQNISQQVKAVQFQSNESGENNGNNGNKKDRLLIQDDGVYEIDEQCLNSKSAGIGLGNGEFLIFILLLLFLSNSKFNI</sequence>
<gene>
    <name evidence="1" type="ORF">GND95_04565</name>
</gene>